<protein>
    <submittedName>
        <fullName evidence="2">Histone-lysine n-methyltransferase setmar-like protein</fullName>
    </submittedName>
</protein>
<evidence type="ECO:0000313" key="3">
    <source>
        <dbReference type="Proteomes" id="UP000762676"/>
    </source>
</evidence>
<feature type="compositionally biased region" description="Basic and acidic residues" evidence="1">
    <location>
        <begin position="128"/>
        <end position="144"/>
    </location>
</feature>
<dbReference type="Gene3D" id="3.30.420.10">
    <property type="entry name" value="Ribonuclease H-like superfamily/Ribonuclease H"/>
    <property type="match status" value="1"/>
</dbReference>
<dbReference type="PANTHER" id="PTHR46060">
    <property type="entry name" value="MARINER MOS1 TRANSPOSASE-LIKE PROTEIN"/>
    <property type="match status" value="1"/>
</dbReference>
<proteinExistence type="predicted"/>
<dbReference type="PANTHER" id="PTHR46060:SF1">
    <property type="entry name" value="MARINER MOS1 TRANSPOSASE-LIKE PROTEIN"/>
    <property type="match status" value="1"/>
</dbReference>
<dbReference type="GO" id="GO:0003676">
    <property type="term" value="F:nucleic acid binding"/>
    <property type="evidence" value="ECO:0007669"/>
    <property type="project" value="InterPro"/>
</dbReference>
<dbReference type="InterPro" id="IPR036397">
    <property type="entry name" value="RNaseH_sf"/>
</dbReference>
<keyword evidence="3" id="KW-1185">Reference proteome</keyword>
<gene>
    <name evidence="2" type="ORF">ElyMa_000962800</name>
</gene>
<sequence>MGNDTERCNASGTAQYLEESANSGSHGTLPENGRSTRKEAGVCGLGPYLYKIVSQHDNKTILRIRGATKSLHLYSEVITSRKVSARWVPRMLTEEMQRKSTCAEPLKHYEEEGEEFIQRFVTGKESWVHHNDPERKRKSVEYRHKSSPSPRKFKVVASAR</sequence>
<feature type="compositionally biased region" description="Polar residues" evidence="1">
    <location>
        <begin position="15"/>
        <end position="26"/>
    </location>
</feature>
<name>A0AAV4HF56_9GAST</name>
<reference evidence="2 3" key="1">
    <citation type="journal article" date="2021" name="Elife">
        <title>Chloroplast acquisition without the gene transfer in kleptoplastic sea slugs, Plakobranchus ocellatus.</title>
        <authorList>
            <person name="Maeda T."/>
            <person name="Takahashi S."/>
            <person name="Yoshida T."/>
            <person name="Shimamura S."/>
            <person name="Takaki Y."/>
            <person name="Nagai Y."/>
            <person name="Toyoda A."/>
            <person name="Suzuki Y."/>
            <person name="Arimoto A."/>
            <person name="Ishii H."/>
            <person name="Satoh N."/>
            <person name="Nishiyama T."/>
            <person name="Hasebe M."/>
            <person name="Maruyama T."/>
            <person name="Minagawa J."/>
            <person name="Obokata J."/>
            <person name="Shigenobu S."/>
        </authorList>
    </citation>
    <scope>NUCLEOTIDE SEQUENCE [LARGE SCALE GENOMIC DNA]</scope>
</reference>
<dbReference type="AlphaFoldDB" id="A0AAV4HF56"/>
<evidence type="ECO:0000256" key="1">
    <source>
        <dbReference type="SAM" id="MobiDB-lite"/>
    </source>
</evidence>
<feature type="region of interest" description="Disordered" evidence="1">
    <location>
        <begin position="128"/>
        <end position="160"/>
    </location>
</feature>
<accession>A0AAV4HF56</accession>
<dbReference type="EMBL" id="BMAT01001966">
    <property type="protein sequence ID" value="GFR96219.1"/>
    <property type="molecule type" value="Genomic_DNA"/>
</dbReference>
<organism evidence="2 3">
    <name type="scientific">Elysia marginata</name>
    <dbReference type="NCBI Taxonomy" id="1093978"/>
    <lineage>
        <taxon>Eukaryota</taxon>
        <taxon>Metazoa</taxon>
        <taxon>Spiralia</taxon>
        <taxon>Lophotrochozoa</taxon>
        <taxon>Mollusca</taxon>
        <taxon>Gastropoda</taxon>
        <taxon>Heterobranchia</taxon>
        <taxon>Euthyneura</taxon>
        <taxon>Panpulmonata</taxon>
        <taxon>Sacoglossa</taxon>
        <taxon>Placobranchoidea</taxon>
        <taxon>Plakobranchidae</taxon>
        <taxon>Elysia</taxon>
    </lineage>
</organism>
<feature type="region of interest" description="Disordered" evidence="1">
    <location>
        <begin position="15"/>
        <end position="37"/>
    </location>
</feature>
<dbReference type="InterPro" id="IPR052709">
    <property type="entry name" value="Transposase-MT_Hybrid"/>
</dbReference>
<dbReference type="Proteomes" id="UP000762676">
    <property type="component" value="Unassembled WGS sequence"/>
</dbReference>
<comment type="caution">
    <text evidence="2">The sequence shown here is derived from an EMBL/GenBank/DDBJ whole genome shotgun (WGS) entry which is preliminary data.</text>
</comment>
<evidence type="ECO:0000313" key="2">
    <source>
        <dbReference type="EMBL" id="GFR96219.1"/>
    </source>
</evidence>